<reference evidence="7 8" key="1">
    <citation type="submission" date="2017-11" db="EMBL/GenBank/DDBJ databases">
        <title>Isolation and Characterization of Methanogenic Archaea from Saline Meromictic Lake at Siberia.</title>
        <authorList>
            <person name="Shen Y."/>
            <person name="Huang H.-H."/>
            <person name="Lai M.-C."/>
            <person name="Chen S.-C."/>
        </authorList>
    </citation>
    <scope>NUCLEOTIDE SEQUENCE [LARGE SCALE GENOMIC DNA]</scope>
    <source>
        <strain evidence="7 8">SY-01</strain>
    </source>
</reference>
<keyword evidence="3 6" id="KW-0812">Transmembrane</keyword>
<evidence type="ECO:0000256" key="5">
    <source>
        <dbReference type="ARBA" id="ARBA00023136"/>
    </source>
</evidence>
<keyword evidence="5 6" id="KW-0472">Membrane</keyword>
<evidence type="ECO:0000256" key="1">
    <source>
        <dbReference type="ARBA" id="ARBA00004651"/>
    </source>
</evidence>
<name>A0A4E0PXH6_9EURY</name>
<sequence length="164" mass="18468">MKRYIPYAVILGLVWCFVHGTINLNNFVLGFIFAPFIMIPFKPLYNFEHDFSVKRGIKKIPPLARYSFVLITEIIKANIVLAKIVLKPKMDIKPGIIAVPIRTKTELGTTVIANTITLTPGTLTIDISDDRSFLYVHTIDASDPDAVARSIRDGLEKYVLEAFE</sequence>
<evidence type="ECO:0000313" key="7">
    <source>
        <dbReference type="EMBL" id="TGC07909.1"/>
    </source>
</evidence>
<evidence type="ECO:0000256" key="3">
    <source>
        <dbReference type="ARBA" id="ARBA00022692"/>
    </source>
</evidence>
<dbReference type="OrthoDB" id="85180at2157"/>
<evidence type="ECO:0000256" key="2">
    <source>
        <dbReference type="ARBA" id="ARBA00022475"/>
    </source>
</evidence>
<organism evidence="7 8">
    <name type="scientific">Methanolobus halotolerans</name>
    <dbReference type="NCBI Taxonomy" id="2052935"/>
    <lineage>
        <taxon>Archaea</taxon>
        <taxon>Methanobacteriati</taxon>
        <taxon>Methanobacteriota</taxon>
        <taxon>Stenosarchaea group</taxon>
        <taxon>Methanomicrobia</taxon>
        <taxon>Methanosarcinales</taxon>
        <taxon>Methanosarcinaceae</taxon>
        <taxon>Methanolobus</taxon>
    </lineage>
</organism>
<dbReference type="Pfam" id="PF01899">
    <property type="entry name" value="MNHE"/>
    <property type="match status" value="1"/>
</dbReference>
<dbReference type="PIRSF" id="PIRSF019239">
    <property type="entry name" value="MrpE"/>
    <property type="match status" value="1"/>
</dbReference>
<keyword evidence="4 6" id="KW-1133">Transmembrane helix</keyword>
<dbReference type="InterPro" id="IPR002758">
    <property type="entry name" value="Cation_antiport_E"/>
</dbReference>
<evidence type="ECO:0000313" key="8">
    <source>
        <dbReference type="Proteomes" id="UP000297295"/>
    </source>
</evidence>
<keyword evidence="2" id="KW-1003">Cell membrane</keyword>
<dbReference type="PANTHER" id="PTHR34584:SF1">
    <property type="entry name" value="NA(+)_H(+) ANTIPORTER SUBUNIT E1"/>
    <property type="match status" value="1"/>
</dbReference>
<comment type="subcellular location">
    <subcellularLocation>
        <location evidence="1">Cell membrane</location>
        <topology evidence="1">Multi-pass membrane protein</topology>
    </subcellularLocation>
</comment>
<dbReference type="PANTHER" id="PTHR34584">
    <property type="entry name" value="NA(+)/H(+) ANTIPORTER SUBUNIT E1"/>
    <property type="match status" value="1"/>
</dbReference>
<dbReference type="RefSeq" id="WP_135390305.1">
    <property type="nucleotide sequence ID" value="NZ_PGGK01000013.1"/>
</dbReference>
<dbReference type="Proteomes" id="UP000297295">
    <property type="component" value="Unassembled WGS sequence"/>
</dbReference>
<accession>A0A4E0PXH6</accession>
<protein>
    <submittedName>
        <fullName evidence="7">Na+/H+ antiporter subunit E</fullName>
    </submittedName>
</protein>
<dbReference type="GO" id="GO:0008324">
    <property type="term" value="F:monoatomic cation transmembrane transporter activity"/>
    <property type="evidence" value="ECO:0007669"/>
    <property type="project" value="InterPro"/>
</dbReference>
<gene>
    <name evidence="7" type="ORF">CUN85_10735</name>
</gene>
<proteinExistence type="predicted"/>
<dbReference type="EMBL" id="PGGK01000013">
    <property type="protein sequence ID" value="TGC07909.1"/>
    <property type="molecule type" value="Genomic_DNA"/>
</dbReference>
<feature type="transmembrane region" description="Helical" evidence="6">
    <location>
        <begin position="5"/>
        <end position="22"/>
    </location>
</feature>
<evidence type="ECO:0000256" key="6">
    <source>
        <dbReference type="SAM" id="Phobius"/>
    </source>
</evidence>
<evidence type="ECO:0000256" key="4">
    <source>
        <dbReference type="ARBA" id="ARBA00022989"/>
    </source>
</evidence>
<comment type="caution">
    <text evidence="7">The sequence shown here is derived from an EMBL/GenBank/DDBJ whole genome shotgun (WGS) entry which is preliminary data.</text>
</comment>
<dbReference type="GO" id="GO:0005886">
    <property type="term" value="C:plasma membrane"/>
    <property type="evidence" value="ECO:0007669"/>
    <property type="project" value="UniProtKB-SubCell"/>
</dbReference>
<dbReference type="AlphaFoldDB" id="A0A4E0PXH6"/>
<keyword evidence="8" id="KW-1185">Reference proteome</keyword>